<dbReference type="PIRSF" id="PIRSF039090">
    <property type="entry name" value="Flis"/>
    <property type="match status" value="1"/>
</dbReference>
<evidence type="ECO:0000256" key="5">
    <source>
        <dbReference type="ARBA" id="ARBA00023186"/>
    </source>
</evidence>
<dbReference type="SUPFAM" id="SSF101116">
    <property type="entry name" value="Flagellar export chaperone FliS"/>
    <property type="match status" value="1"/>
</dbReference>
<comment type="similarity">
    <text evidence="2">Belongs to the FliS family.</text>
</comment>
<keyword evidence="6" id="KW-0969">Cilium</keyword>
<dbReference type="GO" id="GO:0071973">
    <property type="term" value="P:bacterial-type flagellum-dependent cell motility"/>
    <property type="evidence" value="ECO:0007669"/>
    <property type="project" value="TreeGrafter"/>
</dbReference>
<keyword evidence="5" id="KW-0143">Chaperone</keyword>
<protein>
    <submittedName>
        <fullName evidence="6">Flagellar protein FliS</fullName>
    </submittedName>
</protein>
<proteinExistence type="inferred from homology"/>
<dbReference type="Pfam" id="PF02561">
    <property type="entry name" value="FliS"/>
    <property type="match status" value="1"/>
</dbReference>
<evidence type="ECO:0000313" key="7">
    <source>
        <dbReference type="Proteomes" id="UP000243518"/>
    </source>
</evidence>
<sequence>MANPIDTYKQVKVSQEVSQYRAVQLLLAGAIERLKLARHAQSIGNPERRGVAVSSTLSIIGALQASLDKDMGGEIAENLDALYDYMTRKLAGVALDDTPRSLDEVIQLLGEIKEAWDAIEPA</sequence>
<comment type="caution">
    <text evidence="6">The sequence shown here is derived from an EMBL/GenBank/DDBJ whole genome shotgun (WGS) entry which is preliminary data.</text>
</comment>
<organism evidence="6 7">
    <name type="scientific">Halopseudomonas aestusnigri</name>
    <dbReference type="NCBI Taxonomy" id="857252"/>
    <lineage>
        <taxon>Bacteria</taxon>
        <taxon>Pseudomonadati</taxon>
        <taxon>Pseudomonadota</taxon>
        <taxon>Gammaproteobacteria</taxon>
        <taxon>Pseudomonadales</taxon>
        <taxon>Pseudomonadaceae</taxon>
        <taxon>Halopseudomonas</taxon>
    </lineage>
</organism>
<dbReference type="Proteomes" id="UP000243518">
    <property type="component" value="Unassembled WGS sequence"/>
</dbReference>
<evidence type="ECO:0000313" key="6">
    <source>
        <dbReference type="EMBL" id="SEF59585.1"/>
    </source>
</evidence>
<evidence type="ECO:0000256" key="1">
    <source>
        <dbReference type="ARBA" id="ARBA00004514"/>
    </source>
</evidence>
<evidence type="ECO:0000256" key="4">
    <source>
        <dbReference type="ARBA" id="ARBA00022795"/>
    </source>
</evidence>
<keyword evidence="6" id="KW-0282">Flagellum</keyword>
<evidence type="ECO:0000256" key="3">
    <source>
        <dbReference type="ARBA" id="ARBA00022490"/>
    </source>
</evidence>
<keyword evidence="3" id="KW-0963">Cytoplasm</keyword>
<reference evidence="6 7" key="1">
    <citation type="submission" date="2016-10" db="EMBL/GenBank/DDBJ databases">
        <authorList>
            <person name="Varghese N."/>
            <person name="Submissions S."/>
        </authorList>
    </citation>
    <scope>NUCLEOTIDE SEQUENCE [LARGE SCALE GENOMIC DNA]</scope>
    <source>
        <strain evidence="6 7">CECT 8317</strain>
    </source>
</reference>
<keyword evidence="7" id="KW-1185">Reference proteome</keyword>
<dbReference type="Gene3D" id="1.20.120.340">
    <property type="entry name" value="Flagellar protein FliS"/>
    <property type="match status" value="1"/>
</dbReference>
<dbReference type="InterPro" id="IPR036584">
    <property type="entry name" value="FliS_sf"/>
</dbReference>
<gene>
    <name evidence="6" type="ORF">SAMN05216586_101459</name>
</gene>
<dbReference type="NCBIfam" id="TIGR00208">
    <property type="entry name" value="fliS"/>
    <property type="match status" value="1"/>
</dbReference>
<dbReference type="GO" id="GO:0044780">
    <property type="term" value="P:bacterial-type flagellum assembly"/>
    <property type="evidence" value="ECO:0007669"/>
    <property type="project" value="InterPro"/>
</dbReference>
<dbReference type="AlphaFoldDB" id="A0AAQ1G4Y6"/>
<accession>A0AAQ1G4Y6</accession>
<dbReference type="PANTHER" id="PTHR34773">
    <property type="entry name" value="FLAGELLAR SECRETION CHAPERONE FLIS"/>
    <property type="match status" value="1"/>
</dbReference>
<evidence type="ECO:0000256" key="2">
    <source>
        <dbReference type="ARBA" id="ARBA00008787"/>
    </source>
</evidence>
<keyword evidence="6" id="KW-0966">Cell projection</keyword>
<keyword evidence="4" id="KW-1005">Bacterial flagellum biogenesis</keyword>
<dbReference type="EMBL" id="FNVE01000001">
    <property type="protein sequence ID" value="SEF59585.1"/>
    <property type="molecule type" value="Genomic_DNA"/>
</dbReference>
<dbReference type="GO" id="GO:0005829">
    <property type="term" value="C:cytosol"/>
    <property type="evidence" value="ECO:0007669"/>
    <property type="project" value="UniProtKB-SubCell"/>
</dbReference>
<comment type="subcellular location">
    <subcellularLocation>
        <location evidence="1">Cytoplasm</location>
        <location evidence="1">Cytosol</location>
    </subcellularLocation>
</comment>
<dbReference type="PANTHER" id="PTHR34773:SF1">
    <property type="entry name" value="FLAGELLAR SECRETION CHAPERONE FLIS"/>
    <property type="match status" value="1"/>
</dbReference>
<name>A0AAQ1G4Y6_9GAMM</name>
<dbReference type="InterPro" id="IPR003713">
    <property type="entry name" value="FliS"/>
</dbReference>
<dbReference type="CDD" id="cd16098">
    <property type="entry name" value="FliS"/>
    <property type="match status" value="1"/>
</dbReference>
<dbReference type="RefSeq" id="WP_088273556.1">
    <property type="nucleotide sequence ID" value="NZ_FNVE01000001.1"/>
</dbReference>